<reference evidence="2 3" key="1">
    <citation type="submission" date="2021-03" db="EMBL/GenBank/DDBJ databases">
        <authorList>
            <person name="King G.J."/>
            <person name="Bancroft I."/>
            <person name="Baten A."/>
            <person name="Bloomfield J."/>
            <person name="Borpatragohain P."/>
            <person name="He Z."/>
            <person name="Irish N."/>
            <person name="Irwin J."/>
            <person name="Liu K."/>
            <person name="Mauleon R.P."/>
            <person name="Moore J."/>
            <person name="Morris R."/>
            <person name="Ostergaard L."/>
            <person name="Wang B."/>
            <person name="Wells R."/>
        </authorList>
    </citation>
    <scope>NUCLEOTIDE SEQUENCE [LARGE SCALE GENOMIC DNA]</scope>
    <source>
        <strain evidence="2">R-o-18</strain>
        <tissue evidence="2">Leaf</tissue>
    </source>
</reference>
<comment type="caution">
    <text evidence="2">The sequence shown here is derived from an EMBL/GenBank/DDBJ whole genome shotgun (WGS) entry which is preliminary data.</text>
</comment>
<feature type="compositionally biased region" description="Basic and acidic residues" evidence="1">
    <location>
        <begin position="114"/>
        <end position="123"/>
    </location>
</feature>
<sequence>MAVRIFLQHKASSFLILSIYQIFTLPLDKIQRLSVPLYVHTTHLTAMATLDSPLEALAFQYASVGVLAVVNNVWTWIAVVTAAVSFWRMKVITIGDNGGHAGCSLLEDVTASKAEQESDHQEPQKMAGPVEAAEAPPVNETEVNWEPLMCDDGVTKGTKLTMYYEVDVDHEERCVDGEGELPTVNYGGGFGNSGEWWERWERVVKMRNGDDVWYRYVDLTVINGSVVRLWDDDKRNP</sequence>
<gene>
    <name evidence="2" type="primary">A03p010550.1_BraROA</name>
    <name evidence="2" type="ORF">IGI04_009605</name>
</gene>
<dbReference type="PANTHER" id="PTHR36369:SF1">
    <property type="entry name" value="TRANSMEMBRANE PROTEIN"/>
    <property type="match status" value="1"/>
</dbReference>
<name>A0ABQ7MXR4_BRACM</name>
<evidence type="ECO:0000256" key="1">
    <source>
        <dbReference type="SAM" id="MobiDB-lite"/>
    </source>
</evidence>
<accession>A0ABQ7MXR4</accession>
<proteinExistence type="predicted"/>
<keyword evidence="3" id="KW-1185">Reference proteome</keyword>
<feature type="compositionally biased region" description="Low complexity" evidence="1">
    <location>
        <begin position="129"/>
        <end position="138"/>
    </location>
</feature>
<organism evidence="2 3">
    <name type="scientific">Brassica rapa subsp. trilocularis</name>
    <dbReference type="NCBI Taxonomy" id="1813537"/>
    <lineage>
        <taxon>Eukaryota</taxon>
        <taxon>Viridiplantae</taxon>
        <taxon>Streptophyta</taxon>
        <taxon>Embryophyta</taxon>
        <taxon>Tracheophyta</taxon>
        <taxon>Spermatophyta</taxon>
        <taxon>Magnoliopsida</taxon>
        <taxon>eudicotyledons</taxon>
        <taxon>Gunneridae</taxon>
        <taxon>Pentapetalae</taxon>
        <taxon>rosids</taxon>
        <taxon>malvids</taxon>
        <taxon>Brassicales</taxon>
        <taxon>Brassicaceae</taxon>
        <taxon>Brassiceae</taxon>
        <taxon>Brassica</taxon>
    </lineage>
</organism>
<evidence type="ECO:0000313" key="3">
    <source>
        <dbReference type="Proteomes" id="UP000823674"/>
    </source>
</evidence>
<dbReference type="EMBL" id="JADBGQ010000003">
    <property type="protein sequence ID" value="KAG5403486.1"/>
    <property type="molecule type" value="Genomic_DNA"/>
</dbReference>
<dbReference type="PANTHER" id="PTHR36369">
    <property type="entry name" value="TRANSMEMBRANE PROTEIN"/>
    <property type="match status" value="1"/>
</dbReference>
<dbReference type="Proteomes" id="UP000823674">
    <property type="component" value="Chromosome A03"/>
</dbReference>
<feature type="region of interest" description="Disordered" evidence="1">
    <location>
        <begin position="111"/>
        <end position="138"/>
    </location>
</feature>
<protein>
    <submittedName>
        <fullName evidence="2">Uncharacterized protein</fullName>
    </submittedName>
</protein>
<evidence type="ECO:0000313" key="2">
    <source>
        <dbReference type="EMBL" id="KAG5403486.1"/>
    </source>
</evidence>